<proteinExistence type="predicted"/>
<feature type="transmembrane region" description="Helical" evidence="2">
    <location>
        <begin position="107"/>
        <end position="129"/>
    </location>
</feature>
<sequence length="666" mass="76519">MSTEHQPLLGSDTDPSSNLGTSSRYLGNNEQQERYGEIPGHFDAENNPNMNDSYEETMKYTRFNHQSKILLNIVLFINALWLVFTFISDFFFDMNLLFKHGNRVSSFIDLNLITVAIIANILSLIFNYMEYYSVIDEKLNFINSLIILLNFFLFLFVGYTRERLGAVGKWTFIWCFLSFFISGMIDYQLSLYIKPLIGFFERGQGTQEGISIAGPTPNNQGVVVDSQVDSIDPVEHPNGRYARSPTPPSVPSDQDHRAEESHPLSKRQQKKSNKRKRKETGVRHTLTEWSVISLRNGLKILLMVWLVLFTLNNIIYLIDVHRIMSHIDEKTKPVDSKSVDVLTPLVQASGVTTDSMSTDYSTTIDGFFWNDLDSPSYKLHVTCYGNLSDYNEPLVIYEHGSADTAYTSGRWIKDMHNFKKLDKFCTYERPGYGISDSAPSPVSIGLITEAFKDVLTDQILPQFTKKKTDITVVGYDIGGLYAQVLCSKLTQCNKLMLIESWHEDLLAYKTWLPKDSFDHRTLNTLGKWNNFKIWFYGAFESALGLPLMKSLFINKSGSLDRISGDWMKYQGKYTRTRFQETLTGGLLSYNDVVESKKNIFERVDLSVVSSKAMIEKNTRWGDWQRSLAKLSKNVREWEIIDSNHYLYDSTNGKRILQDVLHRLVFE</sequence>
<feature type="region of interest" description="Disordered" evidence="1">
    <location>
        <begin position="1"/>
        <end position="25"/>
    </location>
</feature>
<comment type="caution">
    <text evidence="3">The sequence shown here is derived from an EMBL/GenBank/DDBJ whole genome shotgun (WGS) entry which is preliminary data.</text>
</comment>
<dbReference type="Proteomes" id="UP000095728">
    <property type="component" value="Unassembled WGS sequence"/>
</dbReference>
<keyword evidence="2" id="KW-0812">Transmembrane</keyword>
<dbReference type="Gene3D" id="3.40.50.1820">
    <property type="entry name" value="alpha/beta hydrolase"/>
    <property type="match status" value="1"/>
</dbReference>
<dbReference type="SUPFAM" id="SSF53474">
    <property type="entry name" value="alpha/beta-Hydrolases"/>
    <property type="match status" value="1"/>
</dbReference>
<keyword evidence="2" id="KW-1133">Transmembrane helix</keyword>
<organism evidence="3 4">
    <name type="scientific">Hanseniaspora osmophila</name>
    <dbReference type="NCBI Taxonomy" id="56408"/>
    <lineage>
        <taxon>Eukaryota</taxon>
        <taxon>Fungi</taxon>
        <taxon>Dikarya</taxon>
        <taxon>Ascomycota</taxon>
        <taxon>Saccharomycotina</taxon>
        <taxon>Saccharomycetes</taxon>
        <taxon>Saccharomycodales</taxon>
        <taxon>Saccharomycodaceae</taxon>
        <taxon>Hanseniaspora</taxon>
    </lineage>
</organism>
<reference evidence="4" key="1">
    <citation type="journal article" date="2016" name="Genome Announc.">
        <title>Genome sequences of three species of Hanseniaspora isolated from spontaneous wine fermentations.</title>
        <authorList>
            <person name="Sternes P.R."/>
            <person name="Lee D."/>
            <person name="Kutyna D.R."/>
            <person name="Borneman A.R."/>
        </authorList>
    </citation>
    <scope>NUCLEOTIDE SEQUENCE [LARGE SCALE GENOMIC DNA]</scope>
    <source>
        <strain evidence="4">AWRI3579</strain>
    </source>
</reference>
<feature type="transmembrane region" description="Helical" evidence="2">
    <location>
        <begin position="300"/>
        <end position="318"/>
    </location>
</feature>
<feature type="transmembrane region" description="Helical" evidence="2">
    <location>
        <begin position="171"/>
        <end position="193"/>
    </location>
</feature>
<feature type="transmembrane region" description="Helical" evidence="2">
    <location>
        <begin position="141"/>
        <end position="159"/>
    </location>
</feature>
<evidence type="ECO:0000313" key="4">
    <source>
        <dbReference type="Proteomes" id="UP000095728"/>
    </source>
</evidence>
<dbReference type="InterPro" id="IPR019431">
    <property type="entry name" value="DUF2417"/>
</dbReference>
<feature type="region of interest" description="Disordered" evidence="1">
    <location>
        <begin position="235"/>
        <end position="281"/>
    </location>
</feature>
<dbReference type="AlphaFoldDB" id="A0A1E5RN23"/>
<evidence type="ECO:0000313" key="3">
    <source>
        <dbReference type="EMBL" id="OEJ88287.1"/>
    </source>
</evidence>
<gene>
    <name evidence="3" type="ORF">AWRI3579_g718</name>
</gene>
<keyword evidence="2" id="KW-0472">Membrane</keyword>
<feature type="compositionally biased region" description="Basic and acidic residues" evidence="1">
    <location>
        <begin position="253"/>
        <end position="263"/>
    </location>
</feature>
<accession>A0A1E5RN23</accession>
<evidence type="ECO:0000256" key="2">
    <source>
        <dbReference type="SAM" id="Phobius"/>
    </source>
</evidence>
<dbReference type="Pfam" id="PF10329">
    <property type="entry name" value="DUF2417"/>
    <property type="match status" value="2"/>
</dbReference>
<evidence type="ECO:0000256" key="1">
    <source>
        <dbReference type="SAM" id="MobiDB-lite"/>
    </source>
</evidence>
<feature type="compositionally biased region" description="Polar residues" evidence="1">
    <location>
        <begin position="13"/>
        <end position="25"/>
    </location>
</feature>
<protein>
    <submittedName>
        <fullName evidence="3">Putative vacuolar membrane protein</fullName>
    </submittedName>
</protein>
<dbReference type="STRING" id="56408.A0A1E5RN23"/>
<dbReference type="OrthoDB" id="164921at2759"/>
<name>A0A1E5RN23_9ASCO</name>
<keyword evidence="4" id="KW-1185">Reference proteome</keyword>
<feature type="transmembrane region" description="Helical" evidence="2">
    <location>
        <begin position="69"/>
        <end position="87"/>
    </location>
</feature>
<dbReference type="InParanoid" id="A0A1E5RN23"/>
<dbReference type="FunCoup" id="A0A1E5RN23">
    <property type="interactions" value="55"/>
</dbReference>
<dbReference type="InterPro" id="IPR029058">
    <property type="entry name" value="AB_hydrolase_fold"/>
</dbReference>
<feature type="compositionally biased region" description="Basic residues" evidence="1">
    <location>
        <begin position="264"/>
        <end position="278"/>
    </location>
</feature>
<dbReference type="EMBL" id="LPNM01000005">
    <property type="protein sequence ID" value="OEJ88287.1"/>
    <property type="molecule type" value="Genomic_DNA"/>
</dbReference>